<keyword evidence="2" id="KW-1185">Reference proteome</keyword>
<gene>
    <name evidence="1" type="ORF">AMTR_s00060p00185450</name>
</gene>
<evidence type="ECO:0000313" key="1">
    <source>
        <dbReference type="EMBL" id="ERM95924.1"/>
    </source>
</evidence>
<proteinExistence type="predicted"/>
<evidence type="ECO:0000313" key="2">
    <source>
        <dbReference type="Proteomes" id="UP000017836"/>
    </source>
</evidence>
<accession>W1NKZ9</accession>
<sequence>MDLYAPGGAYNLLTKLNGPLQEVRKQFGHMVKRMTRVIEALVCFAVRIGASNYKAHGTSVPQPSRVDSKLAGRVKWN</sequence>
<dbReference type="HOGENOM" id="CLU_2641437_0_0_1"/>
<dbReference type="Proteomes" id="UP000017836">
    <property type="component" value="Unassembled WGS sequence"/>
</dbReference>
<dbReference type="AlphaFoldDB" id="W1NKZ9"/>
<reference evidence="2" key="1">
    <citation type="journal article" date="2013" name="Science">
        <title>The Amborella genome and the evolution of flowering plants.</title>
        <authorList>
            <consortium name="Amborella Genome Project"/>
        </authorList>
    </citation>
    <scope>NUCLEOTIDE SEQUENCE [LARGE SCALE GENOMIC DNA]</scope>
</reference>
<dbReference type="EMBL" id="KI397373">
    <property type="protein sequence ID" value="ERM95924.1"/>
    <property type="molecule type" value="Genomic_DNA"/>
</dbReference>
<protein>
    <submittedName>
        <fullName evidence="1">Uncharacterized protein</fullName>
    </submittedName>
</protein>
<organism evidence="1 2">
    <name type="scientific">Amborella trichopoda</name>
    <dbReference type="NCBI Taxonomy" id="13333"/>
    <lineage>
        <taxon>Eukaryota</taxon>
        <taxon>Viridiplantae</taxon>
        <taxon>Streptophyta</taxon>
        <taxon>Embryophyta</taxon>
        <taxon>Tracheophyta</taxon>
        <taxon>Spermatophyta</taxon>
        <taxon>Magnoliopsida</taxon>
        <taxon>Amborellales</taxon>
        <taxon>Amborellaceae</taxon>
        <taxon>Amborella</taxon>
    </lineage>
</organism>
<name>W1NKZ9_AMBTC</name>
<dbReference type="Gramene" id="ERM95924">
    <property type="protein sequence ID" value="ERM95924"/>
    <property type="gene ID" value="AMTR_s00060p00185450"/>
</dbReference>